<reference evidence="2" key="1">
    <citation type="journal article" date="2023" name="Mol. Phylogenet. Evol.">
        <title>Genome-scale phylogeny and comparative genomics of the fungal order Sordariales.</title>
        <authorList>
            <person name="Hensen N."/>
            <person name="Bonometti L."/>
            <person name="Westerberg I."/>
            <person name="Brannstrom I.O."/>
            <person name="Guillou S."/>
            <person name="Cros-Aarteil S."/>
            <person name="Calhoun S."/>
            <person name="Haridas S."/>
            <person name="Kuo A."/>
            <person name="Mondo S."/>
            <person name="Pangilinan J."/>
            <person name="Riley R."/>
            <person name="LaButti K."/>
            <person name="Andreopoulos B."/>
            <person name="Lipzen A."/>
            <person name="Chen C."/>
            <person name="Yan M."/>
            <person name="Daum C."/>
            <person name="Ng V."/>
            <person name="Clum A."/>
            <person name="Steindorff A."/>
            <person name="Ohm R.A."/>
            <person name="Martin F."/>
            <person name="Silar P."/>
            <person name="Natvig D.O."/>
            <person name="Lalanne C."/>
            <person name="Gautier V."/>
            <person name="Ament-Velasquez S.L."/>
            <person name="Kruys A."/>
            <person name="Hutchinson M.I."/>
            <person name="Powell A.J."/>
            <person name="Barry K."/>
            <person name="Miller A.N."/>
            <person name="Grigoriev I.V."/>
            <person name="Debuchy R."/>
            <person name="Gladieux P."/>
            <person name="Hiltunen Thoren M."/>
            <person name="Johannesson H."/>
        </authorList>
    </citation>
    <scope>NUCLEOTIDE SEQUENCE</scope>
    <source>
        <strain evidence="2">FGSC 1904</strain>
    </source>
</reference>
<dbReference type="Proteomes" id="UP001281003">
    <property type="component" value="Unassembled WGS sequence"/>
</dbReference>
<feature type="compositionally biased region" description="Polar residues" evidence="1">
    <location>
        <begin position="77"/>
        <end position="90"/>
    </location>
</feature>
<organism evidence="2 3">
    <name type="scientific">Sordaria brevicollis</name>
    <dbReference type="NCBI Taxonomy" id="83679"/>
    <lineage>
        <taxon>Eukaryota</taxon>
        <taxon>Fungi</taxon>
        <taxon>Dikarya</taxon>
        <taxon>Ascomycota</taxon>
        <taxon>Pezizomycotina</taxon>
        <taxon>Sordariomycetes</taxon>
        <taxon>Sordariomycetidae</taxon>
        <taxon>Sordariales</taxon>
        <taxon>Sordariaceae</taxon>
        <taxon>Sordaria</taxon>
    </lineage>
</organism>
<evidence type="ECO:0000313" key="3">
    <source>
        <dbReference type="Proteomes" id="UP001281003"/>
    </source>
</evidence>
<sequence length="202" mass="21981">MQILLSIAWGSVGVSDLCSAKTITGTAVVMAGQYLAWLGSEFDVRDDGDGGCSFRSHTPTFHVQDRFDLARASFRVTPQTTTSRKSGTSRNRGEGERTHKKRGGVTSCGFIGVSGTSLAIPFWEHGICGRNEPKIDNTDDKCISLVRGDRNLSAFFVAISWSDVIFFVGLMLAPAFKFFASFAFASAMAVATNRFSNHLPHR</sequence>
<reference evidence="2" key="2">
    <citation type="submission" date="2023-07" db="EMBL/GenBank/DDBJ databases">
        <authorList>
            <consortium name="Lawrence Berkeley National Laboratory"/>
            <person name="Haridas S."/>
            <person name="Hensen N."/>
            <person name="Bonometti L."/>
            <person name="Westerberg I."/>
            <person name="Brannstrom I.O."/>
            <person name="Guillou S."/>
            <person name="Cros-Aarteil S."/>
            <person name="Calhoun S."/>
            <person name="Kuo A."/>
            <person name="Mondo S."/>
            <person name="Pangilinan J."/>
            <person name="Riley R."/>
            <person name="LaButti K."/>
            <person name="Andreopoulos B."/>
            <person name="Lipzen A."/>
            <person name="Chen C."/>
            <person name="Yanf M."/>
            <person name="Daum C."/>
            <person name="Ng V."/>
            <person name="Clum A."/>
            <person name="Steindorff A."/>
            <person name="Ohm R."/>
            <person name="Martin F."/>
            <person name="Silar P."/>
            <person name="Natvig D."/>
            <person name="Lalanne C."/>
            <person name="Gautier V."/>
            <person name="Ament-velasquez S.L."/>
            <person name="Kruys A."/>
            <person name="Hutchinson M.I."/>
            <person name="Powell A.J."/>
            <person name="Barry K."/>
            <person name="Miller A.N."/>
            <person name="Grigoriev I.V."/>
            <person name="Debuchy R."/>
            <person name="Gladieux P."/>
            <person name="Thoren M.H."/>
            <person name="Johannesson H."/>
        </authorList>
    </citation>
    <scope>NUCLEOTIDE SEQUENCE</scope>
    <source>
        <strain evidence="2">FGSC 1904</strain>
    </source>
</reference>
<gene>
    <name evidence="2" type="ORF">B0T20DRAFT_162342</name>
</gene>
<feature type="region of interest" description="Disordered" evidence="1">
    <location>
        <begin position="77"/>
        <end position="102"/>
    </location>
</feature>
<comment type="caution">
    <text evidence="2">The sequence shown here is derived from an EMBL/GenBank/DDBJ whole genome shotgun (WGS) entry which is preliminary data.</text>
</comment>
<protein>
    <submittedName>
        <fullName evidence="2">Uncharacterized protein</fullName>
    </submittedName>
</protein>
<accession>A0AAE0PJW0</accession>
<keyword evidence="3" id="KW-1185">Reference proteome</keyword>
<dbReference type="AlphaFoldDB" id="A0AAE0PJW0"/>
<proteinExistence type="predicted"/>
<dbReference type="EMBL" id="JAUTDP010000003">
    <property type="protein sequence ID" value="KAK3401177.1"/>
    <property type="molecule type" value="Genomic_DNA"/>
</dbReference>
<evidence type="ECO:0000313" key="2">
    <source>
        <dbReference type="EMBL" id="KAK3401177.1"/>
    </source>
</evidence>
<evidence type="ECO:0000256" key="1">
    <source>
        <dbReference type="SAM" id="MobiDB-lite"/>
    </source>
</evidence>
<name>A0AAE0PJW0_SORBR</name>